<keyword evidence="1" id="KW-0812">Transmembrane</keyword>
<reference evidence="2 3" key="1">
    <citation type="submission" date="2024-06" db="EMBL/GenBank/DDBJ databases">
        <title>The Natural Products Discovery Center: Release of the First 8490 Sequenced Strains for Exploring Actinobacteria Biosynthetic Diversity.</title>
        <authorList>
            <person name="Kalkreuter E."/>
            <person name="Kautsar S.A."/>
            <person name="Yang D."/>
            <person name="Bader C.D."/>
            <person name="Teijaro C.N."/>
            <person name="Fluegel L."/>
            <person name="Davis C.M."/>
            <person name="Simpson J.R."/>
            <person name="Lauterbach L."/>
            <person name="Steele A.D."/>
            <person name="Gui C."/>
            <person name="Meng S."/>
            <person name="Li G."/>
            <person name="Viehrig K."/>
            <person name="Ye F."/>
            <person name="Su P."/>
            <person name="Kiefer A.F."/>
            <person name="Nichols A."/>
            <person name="Cepeda A.J."/>
            <person name="Yan W."/>
            <person name="Fan B."/>
            <person name="Jiang Y."/>
            <person name="Adhikari A."/>
            <person name="Zheng C.-J."/>
            <person name="Schuster L."/>
            <person name="Cowan T.M."/>
            <person name="Smanski M.J."/>
            <person name="Chevrette M.G."/>
            <person name="De Carvalho L.P.S."/>
            <person name="Shen B."/>
        </authorList>
    </citation>
    <scope>NUCLEOTIDE SEQUENCE [LARGE SCALE GENOMIC DNA]</scope>
    <source>
        <strain evidence="2 3">NPDC005137</strain>
    </source>
</reference>
<dbReference type="EMBL" id="JBEXIP010000037">
    <property type="protein sequence ID" value="MET8437374.1"/>
    <property type="molecule type" value="Genomic_DNA"/>
</dbReference>
<name>A0ABV2UIX8_9ACTN</name>
<sequence>MARPGDNLQRLPEERMGGGDLHVVRGMETGRARRARTVRRRPAWALPALSLAMLITGMVLPQGLLLAAGLVTAGMAAILSTPARDRTEPRPRLP</sequence>
<organism evidence="2 3">
    <name type="scientific">Streptomyces sp. 900116325</name>
    <dbReference type="NCBI Taxonomy" id="3154295"/>
    <lineage>
        <taxon>Bacteria</taxon>
        <taxon>Bacillati</taxon>
        <taxon>Actinomycetota</taxon>
        <taxon>Actinomycetes</taxon>
        <taxon>Kitasatosporales</taxon>
        <taxon>Streptomycetaceae</taxon>
        <taxon>Streptomyces</taxon>
    </lineage>
</organism>
<evidence type="ECO:0000313" key="3">
    <source>
        <dbReference type="Proteomes" id="UP001550044"/>
    </source>
</evidence>
<keyword evidence="1" id="KW-0472">Membrane</keyword>
<proteinExistence type="predicted"/>
<gene>
    <name evidence="2" type="ORF">ABZV61_32400</name>
</gene>
<protein>
    <submittedName>
        <fullName evidence="2">Uncharacterized protein</fullName>
    </submittedName>
</protein>
<evidence type="ECO:0000256" key="1">
    <source>
        <dbReference type="SAM" id="Phobius"/>
    </source>
</evidence>
<evidence type="ECO:0000313" key="2">
    <source>
        <dbReference type="EMBL" id="MET8437374.1"/>
    </source>
</evidence>
<feature type="transmembrane region" description="Helical" evidence="1">
    <location>
        <begin position="43"/>
        <end position="60"/>
    </location>
</feature>
<dbReference type="RefSeq" id="WP_356712032.1">
    <property type="nucleotide sequence ID" value="NZ_JBEXIP010000037.1"/>
</dbReference>
<comment type="caution">
    <text evidence="2">The sequence shown here is derived from an EMBL/GenBank/DDBJ whole genome shotgun (WGS) entry which is preliminary data.</text>
</comment>
<accession>A0ABV2UIX8</accession>
<keyword evidence="3" id="KW-1185">Reference proteome</keyword>
<keyword evidence="1" id="KW-1133">Transmembrane helix</keyword>
<dbReference type="Proteomes" id="UP001550044">
    <property type="component" value="Unassembled WGS sequence"/>
</dbReference>